<evidence type="ECO:0000256" key="6">
    <source>
        <dbReference type="ARBA" id="ARBA00023136"/>
    </source>
</evidence>
<evidence type="ECO:0000256" key="2">
    <source>
        <dbReference type="ARBA" id="ARBA00022448"/>
    </source>
</evidence>
<keyword evidence="3" id="KW-1003">Cell membrane</keyword>
<feature type="transmembrane region" description="Helical" evidence="7">
    <location>
        <begin position="333"/>
        <end position="353"/>
    </location>
</feature>
<proteinExistence type="predicted"/>
<dbReference type="PANTHER" id="PTHR23517:SF13">
    <property type="entry name" value="MAJOR FACILITATOR SUPERFAMILY MFS_1"/>
    <property type="match status" value="1"/>
</dbReference>
<dbReference type="InterPro" id="IPR011701">
    <property type="entry name" value="MFS"/>
</dbReference>
<feature type="transmembrane region" description="Helical" evidence="7">
    <location>
        <begin position="294"/>
        <end position="312"/>
    </location>
</feature>
<feature type="transmembrane region" description="Helical" evidence="7">
    <location>
        <begin position="270"/>
        <end position="288"/>
    </location>
</feature>
<evidence type="ECO:0000256" key="4">
    <source>
        <dbReference type="ARBA" id="ARBA00022692"/>
    </source>
</evidence>
<feature type="transmembrane region" description="Helical" evidence="7">
    <location>
        <begin position="129"/>
        <end position="152"/>
    </location>
</feature>
<comment type="caution">
    <text evidence="9">The sequence shown here is derived from an EMBL/GenBank/DDBJ whole genome shotgun (WGS) entry which is preliminary data.</text>
</comment>
<feature type="transmembrane region" description="Helical" evidence="7">
    <location>
        <begin position="71"/>
        <end position="91"/>
    </location>
</feature>
<keyword evidence="6 7" id="KW-0472">Membrane</keyword>
<evidence type="ECO:0000313" key="9">
    <source>
        <dbReference type="EMBL" id="GAA1932207.1"/>
    </source>
</evidence>
<evidence type="ECO:0000256" key="3">
    <source>
        <dbReference type="ARBA" id="ARBA00022475"/>
    </source>
</evidence>
<dbReference type="EMBL" id="BAAAMY010000015">
    <property type="protein sequence ID" value="GAA1932207.1"/>
    <property type="molecule type" value="Genomic_DNA"/>
</dbReference>
<dbReference type="Gene3D" id="1.20.1250.20">
    <property type="entry name" value="MFS general substrate transporter like domains"/>
    <property type="match status" value="1"/>
</dbReference>
<dbReference type="InterPro" id="IPR050171">
    <property type="entry name" value="MFS_Transporters"/>
</dbReference>
<feature type="transmembrane region" description="Helical" evidence="7">
    <location>
        <begin position="241"/>
        <end position="263"/>
    </location>
</feature>
<accession>A0ABP5B5I8</accession>
<feature type="transmembrane region" description="Helical" evidence="7">
    <location>
        <begin position="207"/>
        <end position="229"/>
    </location>
</feature>
<evidence type="ECO:0000256" key="5">
    <source>
        <dbReference type="ARBA" id="ARBA00022989"/>
    </source>
</evidence>
<keyword evidence="2" id="KW-0813">Transport</keyword>
<dbReference type="InterPro" id="IPR036259">
    <property type="entry name" value="MFS_trans_sf"/>
</dbReference>
<feature type="transmembrane region" description="Helical" evidence="7">
    <location>
        <begin position="36"/>
        <end position="59"/>
    </location>
</feature>
<feature type="transmembrane region" description="Helical" evidence="7">
    <location>
        <begin position="97"/>
        <end position="117"/>
    </location>
</feature>
<evidence type="ECO:0000256" key="1">
    <source>
        <dbReference type="ARBA" id="ARBA00004651"/>
    </source>
</evidence>
<dbReference type="Pfam" id="PF07690">
    <property type="entry name" value="MFS_1"/>
    <property type="match status" value="1"/>
</dbReference>
<keyword evidence="10" id="KW-1185">Reference proteome</keyword>
<dbReference type="SUPFAM" id="SSF103473">
    <property type="entry name" value="MFS general substrate transporter"/>
    <property type="match status" value="1"/>
</dbReference>
<comment type="subcellular location">
    <subcellularLocation>
        <location evidence="1">Cell membrane</location>
        <topology evidence="1">Multi-pass membrane protein</topology>
    </subcellularLocation>
</comment>
<sequence length="387" mass="38256">MRETRALVSVLGVLLATGWAANHFSATIPVLVGDEGLSVTVVDAVFGLYAVGLVPGLFLGGGLSDRRGRPAVVLPGALVAACGTAVLLASHEPLGLAVGRFVVGLGAGLAVGAGTAWAGDLGGTRGTVLAGVFLTTGFGVGPLVSGALAQWGPAPLRVPFVLSLVLSLGAVAAAWRLAVPLGPRPGVAAGDAPAAAVPDPVRSVGRALAWSMPVAIVVFASATVVLVTLPPRLPADLGGPMLQGVAAISSLGAGIVVQTVARLRAWGPRAGVVGLLLSASGFGLLALGGEDVGVPLFLLTCVVMGLAYGLCLREGLLDVSALAPASHRGVLTGFFYVVTYVGFGLPLLLTVLAPVAGTTAPVLVLAASAVALALLRSAQLRGGHPAR</sequence>
<dbReference type="PROSITE" id="PS50850">
    <property type="entry name" value="MFS"/>
    <property type="match status" value="1"/>
</dbReference>
<evidence type="ECO:0000313" key="10">
    <source>
        <dbReference type="Proteomes" id="UP001501612"/>
    </source>
</evidence>
<evidence type="ECO:0000259" key="8">
    <source>
        <dbReference type="PROSITE" id="PS50850"/>
    </source>
</evidence>
<organism evidence="9 10">
    <name type="scientific">Nocardioides lentus</name>
    <dbReference type="NCBI Taxonomy" id="338077"/>
    <lineage>
        <taxon>Bacteria</taxon>
        <taxon>Bacillati</taxon>
        <taxon>Actinomycetota</taxon>
        <taxon>Actinomycetes</taxon>
        <taxon>Propionibacteriales</taxon>
        <taxon>Nocardioidaceae</taxon>
        <taxon>Nocardioides</taxon>
    </lineage>
</organism>
<feature type="transmembrane region" description="Helical" evidence="7">
    <location>
        <begin position="158"/>
        <end position="178"/>
    </location>
</feature>
<dbReference type="InterPro" id="IPR020846">
    <property type="entry name" value="MFS_dom"/>
</dbReference>
<evidence type="ECO:0000256" key="7">
    <source>
        <dbReference type="SAM" id="Phobius"/>
    </source>
</evidence>
<gene>
    <name evidence="9" type="ORF">GCM10009737_37730</name>
</gene>
<dbReference type="RefSeq" id="WP_344009586.1">
    <property type="nucleotide sequence ID" value="NZ_BAAAMY010000015.1"/>
</dbReference>
<feature type="domain" description="Major facilitator superfamily (MFS) profile" evidence="8">
    <location>
        <begin position="6"/>
        <end position="385"/>
    </location>
</feature>
<name>A0ABP5B5I8_9ACTN</name>
<dbReference type="Proteomes" id="UP001501612">
    <property type="component" value="Unassembled WGS sequence"/>
</dbReference>
<dbReference type="PANTHER" id="PTHR23517">
    <property type="entry name" value="RESISTANCE PROTEIN MDTM, PUTATIVE-RELATED-RELATED"/>
    <property type="match status" value="1"/>
</dbReference>
<keyword evidence="5 7" id="KW-1133">Transmembrane helix</keyword>
<reference evidence="10" key="1">
    <citation type="journal article" date="2019" name="Int. J. Syst. Evol. Microbiol.">
        <title>The Global Catalogue of Microorganisms (GCM) 10K type strain sequencing project: providing services to taxonomists for standard genome sequencing and annotation.</title>
        <authorList>
            <consortium name="The Broad Institute Genomics Platform"/>
            <consortium name="The Broad Institute Genome Sequencing Center for Infectious Disease"/>
            <person name="Wu L."/>
            <person name="Ma J."/>
        </authorList>
    </citation>
    <scope>NUCLEOTIDE SEQUENCE [LARGE SCALE GENOMIC DNA]</scope>
    <source>
        <strain evidence="10">JCM 14046</strain>
    </source>
</reference>
<feature type="transmembrane region" description="Helical" evidence="7">
    <location>
        <begin position="359"/>
        <end position="378"/>
    </location>
</feature>
<keyword evidence="4 7" id="KW-0812">Transmembrane</keyword>
<protein>
    <submittedName>
        <fullName evidence="9">MFS transporter</fullName>
    </submittedName>
</protein>